<protein>
    <submittedName>
        <fullName evidence="2">Uncharacterized protein</fullName>
    </submittedName>
</protein>
<accession>A2SLW9</accession>
<organism evidence="2 3">
    <name type="scientific">Methylibium petroleiphilum (strain ATCC BAA-1232 / LMG 22953 / PM1)</name>
    <dbReference type="NCBI Taxonomy" id="420662"/>
    <lineage>
        <taxon>Bacteria</taxon>
        <taxon>Pseudomonadati</taxon>
        <taxon>Pseudomonadota</taxon>
        <taxon>Betaproteobacteria</taxon>
        <taxon>Burkholderiales</taxon>
        <taxon>Sphaerotilaceae</taxon>
        <taxon>Methylibium</taxon>
    </lineage>
</organism>
<dbReference type="HOGENOM" id="CLU_2130563_0_0_4"/>
<dbReference type="STRING" id="420662.Mpe_A3605"/>
<dbReference type="KEGG" id="mpt:Mpe_A3605"/>
<dbReference type="RefSeq" id="WP_011831178.1">
    <property type="nucleotide sequence ID" value="NC_008825.1"/>
</dbReference>
<gene>
    <name evidence="2" type="ordered locus">Mpe_A3605</name>
</gene>
<evidence type="ECO:0000256" key="1">
    <source>
        <dbReference type="SAM" id="MobiDB-lite"/>
    </source>
</evidence>
<evidence type="ECO:0000313" key="3">
    <source>
        <dbReference type="Proteomes" id="UP000000366"/>
    </source>
</evidence>
<dbReference type="EMBL" id="CP000555">
    <property type="protein sequence ID" value="ABM96558.1"/>
    <property type="molecule type" value="Genomic_DNA"/>
</dbReference>
<sequence>MSASSLRLQLGLEDLLGDLRHARRSGDLGRLALLLYCEVRRWARMAGEHRLAEHSSALFLQGPHTGREEFLAQVDDLIVELENAHPGYARSALLDPAARPPGESPVAARPAEH</sequence>
<dbReference type="AlphaFoldDB" id="A2SLW9"/>
<dbReference type="Proteomes" id="UP000000366">
    <property type="component" value="Chromosome"/>
</dbReference>
<reference evidence="2 3" key="1">
    <citation type="journal article" date="2007" name="J. Bacteriol.">
        <title>Whole-genome analysis of the methyl tert-butyl ether-degrading beta-proteobacterium Methylibium petroleiphilum PM1.</title>
        <authorList>
            <person name="Kane S.R."/>
            <person name="Chakicherla A.Y."/>
            <person name="Chain P.S.G."/>
            <person name="Schmidt R."/>
            <person name="Shin M.W."/>
            <person name="Legler T.C."/>
            <person name="Scow K.M."/>
            <person name="Larimer F.W."/>
            <person name="Lucas S.M."/>
            <person name="Richardson P.M."/>
            <person name="Hristova K.R."/>
        </authorList>
    </citation>
    <scope>NUCLEOTIDE SEQUENCE [LARGE SCALE GENOMIC DNA]</scope>
    <source>
        <strain evidence="3">ATCC BAA-1232 / LMG 22953 / PM1</strain>
    </source>
</reference>
<feature type="region of interest" description="Disordered" evidence="1">
    <location>
        <begin position="92"/>
        <end position="113"/>
    </location>
</feature>
<proteinExistence type="predicted"/>
<evidence type="ECO:0000313" key="2">
    <source>
        <dbReference type="EMBL" id="ABM96558.1"/>
    </source>
</evidence>
<keyword evidence="3" id="KW-1185">Reference proteome</keyword>
<dbReference type="eggNOG" id="ENOG502ZS48">
    <property type="taxonomic scope" value="Bacteria"/>
</dbReference>
<name>A2SLW9_METPP</name>